<gene>
    <name evidence="1" type="ORF">AO498_05365</name>
</gene>
<reference evidence="1 2" key="2">
    <citation type="journal article" date="2016" name="Genome Announc.">
        <title>Complete Genome Sequence of Algoriphagus sp. Strain M8-2, Isolated from a Brackish Lake.</title>
        <authorList>
            <person name="Muraguchi Y."/>
            <person name="Kushimoto K."/>
            <person name="Ohtsubo Y."/>
            <person name="Suzuki T."/>
            <person name="Dohra H."/>
            <person name="Kimbara K."/>
            <person name="Shintani M."/>
        </authorList>
    </citation>
    <scope>NUCLEOTIDE SEQUENCE [LARGE SCALE GENOMIC DNA]</scope>
    <source>
        <strain evidence="1 2">M8-2</strain>
    </source>
</reference>
<dbReference type="AlphaFoldDB" id="A0A142EL28"/>
<dbReference type="OrthoDB" id="7067605at2"/>
<organism evidence="1 2">
    <name type="scientific">Algoriphagus sanaruensis</name>
    <dbReference type="NCBI Taxonomy" id="1727163"/>
    <lineage>
        <taxon>Bacteria</taxon>
        <taxon>Pseudomonadati</taxon>
        <taxon>Bacteroidota</taxon>
        <taxon>Cytophagia</taxon>
        <taxon>Cytophagales</taxon>
        <taxon>Cyclobacteriaceae</taxon>
        <taxon>Algoriphagus</taxon>
    </lineage>
</organism>
<sequence>MSQLNQIIASILSDINEAKSKADFASRDLAQAYASDDILRYFPVPKIGISNLEVEIKYAVETVEEKPIESSQSQRRLADFIQKFSEQTANEIKNHVAKEVTSNVLYKDLGSNYPSQEWESNFAATLSDSLSKSVTSGADLIRNLPSVTEQLKKSTVEFFPLAFKSETVAAVPKSTGEYQVIGLDKSGAVDFKIQTDFPDDKTALNLAKSLNSAILSNKLELGEVKRDALSKTDMAKAKLGNQEIVLTMESQKVGSSQPKVFFESVIKEKSVVLNKPILVRPTWLGGRPIGAGTRPTSTPEPSVNLKEDDTLLGISQTILRNKLTDFRVGVEKILNESKVTSLKLTVESEKLKQVKPETVSTIKFTLTGNDFTMVQDDGQKSVL</sequence>
<evidence type="ECO:0000313" key="1">
    <source>
        <dbReference type="EMBL" id="AMQ55833.1"/>
    </source>
</evidence>
<evidence type="ECO:0000313" key="2">
    <source>
        <dbReference type="Proteomes" id="UP000073816"/>
    </source>
</evidence>
<dbReference type="KEGG" id="alm:AO498_05365"/>
<proteinExistence type="predicted"/>
<dbReference type="STRING" id="1727163.AO498_05365"/>
<name>A0A142EL28_9BACT</name>
<dbReference type="Proteomes" id="UP000073816">
    <property type="component" value="Chromosome"/>
</dbReference>
<keyword evidence="2" id="KW-1185">Reference proteome</keyword>
<dbReference type="RefSeq" id="WP_067544530.1">
    <property type="nucleotide sequence ID" value="NZ_CP012836.1"/>
</dbReference>
<dbReference type="EMBL" id="CP012836">
    <property type="protein sequence ID" value="AMQ55833.1"/>
    <property type="molecule type" value="Genomic_DNA"/>
</dbReference>
<reference evidence="2" key="1">
    <citation type="submission" date="2015-09" db="EMBL/GenBank/DDBJ databases">
        <title>Complete sequence of Algoriphagus sp. M8-2.</title>
        <authorList>
            <person name="Shintani M."/>
        </authorList>
    </citation>
    <scope>NUCLEOTIDE SEQUENCE [LARGE SCALE GENOMIC DNA]</scope>
    <source>
        <strain evidence="2">M8-2</strain>
    </source>
</reference>
<protein>
    <submittedName>
        <fullName evidence="1">Uncharacterized protein</fullName>
    </submittedName>
</protein>
<accession>A0A142EL28</accession>
<dbReference type="PATRIC" id="fig|1727163.4.peg.1118"/>